<feature type="repeat" description="WD" evidence="3">
    <location>
        <begin position="448"/>
        <end position="489"/>
    </location>
</feature>
<dbReference type="PROSITE" id="PS50011">
    <property type="entry name" value="PROTEIN_KINASE_DOM"/>
    <property type="match status" value="1"/>
</dbReference>
<evidence type="ECO:0000256" key="1">
    <source>
        <dbReference type="ARBA" id="ARBA00022574"/>
    </source>
</evidence>
<feature type="domain" description="Protein kinase" evidence="4">
    <location>
        <begin position="67"/>
        <end position="313"/>
    </location>
</feature>
<evidence type="ECO:0000313" key="5">
    <source>
        <dbReference type="EMBL" id="MBN1572437.1"/>
    </source>
</evidence>
<dbReference type="InterPro" id="IPR000719">
    <property type="entry name" value="Prot_kinase_dom"/>
</dbReference>
<dbReference type="GO" id="GO:0005524">
    <property type="term" value="F:ATP binding"/>
    <property type="evidence" value="ECO:0007669"/>
    <property type="project" value="InterPro"/>
</dbReference>
<keyword evidence="5" id="KW-0418">Kinase</keyword>
<dbReference type="EMBL" id="JAFGIX010000022">
    <property type="protein sequence ID" value="MBN1572437.1"/>
    <property type="molecule type" value="Genomic_DNA"/>
</dbReference>
<dbReference type="PANTHER" id="PTHR22847">
    <property type="entry name" value="WD40 REPEAT PROTEIN"/>
    <property type="match status" value="1"/>
</dbReference>
<protein>
    <submittedName>
        <fullName evidence="5">Protein kinase</fullName>
    </submittedName>
</protein>
<keyword evidence="2" id="KW-0677">Repeat</keyword>
<dbReference type="InterPro" id="IPR019775">
    <property type="entry name" value="WD40_repeat_CS"/>
</dbReference>
<dbReference type="Gene3D" id="3.30.200.20">
    <property type="entry name" value="Phosphorylase Kinase, domain 1"/>
    <property type="match status" value="1"/>
</dbReference>
<dbReference type="Pfam" id="PF12773">
    <property type="entry name" value="DZR"/>
    <property type="match status" value="1"/>
</dbReference>
<dbReference type="AlphaFoldDB" id="A0A9D8KDF5"/>
<dbReference type="SMART" id="SM00220">
    <property type="entry name" value="S_TKc"/>
    <property type="match status" value="1"/>
</dbReference>
<dbReference type="SMART" id="SM00320">
    <property type="entry name" value="WD40"/>
    <property type="match status" value="7"/>
</dbReference>
<dbReference type="InterPro" id="IPR001680">
    <property type="entry name" value="WD40_rpt"/>
</dbReference>
<dbReference type="SUPFAM" id="SSF50978">
    <property type="entry name" value="WD40 repeat-like"/>
    <property type="match status" value="1"/>
</dbReference>
<dbReference type="InterPro" id="IPR020472">
    <property type="entry name" value="WD40_PAC1"/>
</dbReference>
<dbReference type="PROSITE" id="PS50294">
    <property type="entry name" value="WD_REPEATS_REGION"/>
    <property type="match status" value="4"/>
</dbReference>
<dbReference type="PRINTS" id="PR00320">
    <property type="entry name" value="GPROTEINBRPT"/>
</dbReference>
<dbReference type="InterPro" id="IPR011009">
    <property type="entry name" value="Kinase-like_dom_sf"/>
</dbReference>
<name>A0A9D8KDF5_9DELT</name>
<proteinExistence type="predicted"/>
<sequence length="667" mass="75886">MAFFDKKTIECPTCGRENENDNKFCVYDGTPLTITCPHCKKTNPFINQKCVSCGNSLSEKVGESGRYTNMESLGDFKNYQSFRAYDTSYNKKVVLKKLNVIDDEEIKRFESEFTSLSIMNIKGIPTVFDLKQNDGALMTVRDYVEGKNLYQYIEKYGKLEGDTLKLFIDELLTILENLEKGRVVHGNIKPKNIIVNDEVFSKKNVDVKRPFVSLTDFASLSLSSHRYPEDLLPPELKYDNLEVTRDHYAFGMLLTYVMTGKLMSRNILMRVDNFDRISGLGDLVQVIKKLVNPEPEKRFLRTAEIRKIIESAYEREEKGIGVSMEERTPKIEPIYPEEPKQEYSVEPEEMEKWKPPYKGAFLKSGNIKKISSVALSPNGRYIGVGDDDGSVHIWHVSSGAYIDGIEGQGSRILTMAFSHDGNVVAYGDDNAKIRLWNMRDTHKTIKEMNGHKGEINDIAFSYNGRLLISGSDDKTIKVWDVETCDPIYDYDEHKNIVISLDTSPRDNLFASSSYDHTIKIWRDDKRKSLATIYSDLGTIMSLSFTPNGKYIIGGSKHGPIGMWKVSNGQSQRIFNDHNDIVSSMWVNEERNILVSAGFDNRIVVRSLESDVVLDVIERPVGNGFGGIIYVTISPDCKYIIFCDEKRGVFSWDLSKNCCHKILGPQYE</sequence>
<feature type="repeat" description="WD" evidence="3">
    <location>
        <begin position="532"/>
        <end position="573"/>
    </location>
</feature>
<evidence type="ECO:0000259" key="4">
    <source>
        <dbReference type="PROSITE" id="PS50011"/>
    </source>
</evidence>
<dbReference type="Pfam" id="PF00069">
    <property type="entry name" value="Pkinase"/>
    <property type="match status" value="1"/>
</dbReference>
<dbReference type="PANTHER" id="PTHR22847:SF637">
    <property type="entry name" value="WD REPEAT DOMAIN 5B"/>
    <property type="match status" value="1"/>
</dbReference>
<reference evidence="5" key="1">
    <citation type="journal article" date="2021" name="Environ. Microbiol.">
        <title>Genomic characterization of three novel Desulfobacterota classes expand the metabolic and phylogenetic diversity of the phylum.</title>
        <authorList>
            <person name="Murphy C.L."/>
            <person name="Biggerstaff J."/>
            <person name="Eichhorn A."/>
            <person name="Ewing E."/>
            <person name="Shahan R."/>
            <person name="Soriano D."/>
            <person name="Stewart S."/>
            <person name="VanMol K."/>
            <person name="Walker R."/>
            <person name="Walters P."/>
            <person name="Elshahed M.S."/>
            <person name="Youssef N.H."/>
        </authorList>
    </citation>
    <scope>NUCLEOTIDE SEQUENCE</scope>
    <source>
        <strain evidence="5">Zod_Metabat.24</strain>
    </source>
</reference>
<dbReference type="Proteomes" id="UP000809273">
    <property type="component" value="Unassembled WGS sequence"/>
</dbReference>
<comment type="caution">
    <text evidence="5">The sequence shown here is derived from an EMBL/GenBank/DDBJ whole genome shotgun (WGS) entry which is preliminary data.</text>
</comment>
<gene>
    <name evidence="5" type="ORF">JW984_04490</name>
</gene>
<dbReference type="Gene3D" id="2.130.10.10">
    <property type="entry name" value="YVTN repeat-like/Quinoprotein amine dehydrogenase"/>
    <property type="match status" value="2"/>
</dbReference>
<feature type="repeat" description="WD" evidence="3">
    <location>
        <begin position="405"/>
        <end position="446"/>
    </location>
</feature>
<dbReference type="InterPro" id="IPR015943">
    <property type="entry name" value="WD40/YVTN_repeat-like_dom_sf"/>
</dbReference>
<evidence type="ECO:0000256" key="3">
    <source>
        <dbReference type="PROSITE-ProRule" id="PRU00221"/>
    </source>
</evidence>
<reference evidence="5" key="2">
    <citation type="submission" date="2021-01" db="EMBL/GenBank/DDBJ databases">
        <authorList>
            <person name="Hahn C.R."/>
            <person name="Youssef N.H."/>
            <person name="Elshahed M."/>
        </authorList>
    </citation>
    <scope>NUCLEOTIDE SEQUENCE</scope>
    <source>
        <strain evidence="5">Zod_Metabat.24</strain>
    </source>
</reference>
<dbReference type="Gene3D" id="1.10.510.10">
    <property type="entry name" value="Transferase(Phosphotransferase) domain 1"/>
    <property type="match status" value="1"/>
</dbReference>
<dbReference type="InterPro" id="IPR025874">
    <property type="entry name" value="DZR"/>
</dbReference>
<dbReference type="SUPFAM" id="SSF56112">
    <property type="entry name" value="Protein kinase-like (PK-like)"/>
    <property type="match status" value="1"/>
</dbReference>
<dbReference type="GO" id="GO:0004672">
    <property type="term" value="F:protein kinase activity"/>
    <property type="evidence" value="ECO:0007669"/>
    <property type="project" value="InterPro"/>
</dbReference>
<evidence type="ECO:0000313" key="6">
    <source>
        <dbReference type="Proteomes" id="UP000809273"/>
    </source>
</evidence>
<dbReference type="Pfam" id="PF00400">
    <property type="entry name" value="WD40"/>
    <property type="match status" value="5"/>
</dbReference>
<dbReference type="PROSITE" id="PS50082">
    <property type="entry name" value="WD_REPEATS_2"/>
    <property type="match status" value="5"/>
</dbReference>
<organism evidence="5 6">
    <name type="scientific">Candidatus Zymogenus saltonus</name>
    <dbReference type="NCBI Taxonomy" id="2844893"/>
    <lineage>
        <taxon>Bacteria</taxon>
        <taxon>Deltaproteobacteria</taxon>
        <taxon>Candidatus Zymogenia</taxon>
        <taxon>Candidatus Zymogeniales</taxon>
        <taxon>Candidatus Zymogenaceae</taxon>
        <taxon>Candidatus Zymogenus</taxon>
    </lineage>
</organism>
<feature type="repeat" description="WD" evidence="3">
    <location>
        <begin position="490"/>
        <end position="531"/>
    </location>
</feature>
<dbReference type="CDD" id="cd00200">
    <property type="entry name" value="WD40"/>
    <property type="match status" value="1"/>
</dbReference>
<keyword evidence="5" id="KW-0808">Transferase</keyword>
<evidence type="ECO:0000256" key="2">
    <source>
        <dbReference type="ARBA" id="ARBA00022737"/>
    </source>
</evidence>
<feature type="repeat" description="WD" evidence="3">
    <location>
        <begin position="363"/>
        <end position="404"/>
    </location>
</feature>
<keyword evidence="1 3" id="KW-0853">WD repeat</keyword>
<dbReference type="InterPro" id="IPR036322">
    <property type="entry name" value="WD40_repeat_dom_sf"/>
</dbReference>
<dbReference type="PROSITE" id="PS00678">
    <property type="entry name" value="WD_REPEATS_1"/>
    <property type="match status" value="1"/>
</dbReference>
<accession>A0A9D8KDF5</accession>